<evidence type="ECO:0000256" key="1">
    <source>
        <dbReference type="SAM" id="MobiDB-lite"/>
    </source>
</evidence>
<dbReference type="EMBL" id="JAEPRE010000506">
    <property type="protein sequence ID" value="KAG2228398.1"/>
    <property type="molecule type" value="Genomic_DNA"/>
</dbReference>
<gene>
    <name evidence="2" type="ORF">INT48_002076</name>
</gene>
<feature type="compositionally biased region" description="Polar residues" evidence="1">
    <location>
        <begin position="210"/>
        <end position="223"/>
    </location>
</feature>
<accession>A0A8H7VTP0</accession>
<feature type="region of interest" description="Disordered" evidence="1">
    <location>
        <begin position="210"/>
        <end position="230"/>
    </location>
</feature>
<evidence type="ECO:0000313" key="2">
    <source>
        <dbReference type="EMBL" id="KAG2228398.1"/>
    </source>
</evidence>
<organism evidence="2 3">
    <name type="scientific">Thamnidium elegans</name>
    <dbReference type="NCBI Taxonomy" id="101142"/>
    <lineage>
        <taxon>Eukaryota</taxon>
        <taxon>Fungi</taxon>
        <taxon>Fungi incertae sedis</taxon>
        <taxon>Mucoromycota</taxon>
        <taxon>Mucoromycotina</taxon>
        <taxon>Mucoromycetes</taxon>
        <taxon>Mucorales</taxon>
        <taxon>Mucorineae</taxon>
        <taxon>Mucoraceae</taxon>
        <taxon>Thamnidium</taxon>
    </lineage>
</organism>
<proteinExistence type="predicted"/>
<protein>
    <submittedName>
        <fullName evidence="2">Uncharacterized protein</fullName>
    </submittedName>
</protein>
<evidence type="ECO:0000313" key="3">
    <source>
        <dbReference type="Proteomes" id="UP000613177"/>
    </source>
</evidence>
<feature type="non-terminal residue" evidence="2">
    <location>
        <position position="1"/>
    </location>
</feature>
<dbReference type="AlphaFoldDB" id="A0A8H7VTP0"/>
<comment type="caution">
    <text evidence="2">The sequence shown here is derived from an EMBL/GenBank/DDBJ whole genome shotgun (WGS) entry which is preliminary data.</text>
</comment>
<sequence>MPELTEEQIETVKQLLHRVSVLEENSLPKLETQVISLNDLISTLARRIHPLEISTPSIINSCQQQVSDLGSEIHSYIAENCQLKTQMVQQNIAVRIKAPAPSTGQASYVDYFFIQLSVVFAADEARFTSDEKKILFTIGCLSAAIRALRQIGSATKYSTEFRRISMMLNWNNDALDELARLEPITDLNQIIAKTIDIDNRLFARLQQKNTTFSRNTQPRQPVTTRPGPTPMELNYVSQPSYEIQNIQHAPAFNNNNLNQPLWRNRCTQNNIM</sequence>
<reference evidence="2" key="1">
    <citation type="submission" date="2021-01" db="EMBL/GenBank/DDBJ databases">
        <title>Metabolic potential, ecology and presence of endohyphal bacteria is reflected in genomic diversity of Mucoromycotina.</title>
        <authorList>
            <person name="Muszewska A."/>
            <person name="Okrasinska A."/>
            <person name="Steczkiewicz K."/>
            <person name="Drgas O."/>
            <person name="Orlowska M."/>
            <person name="Perlinska-Lenart U."/>
            <person name="Aleksandrzak-Piekarczyk T."/>
            <person name="Szatraj K."/>
            <person name="Zielenkiewicz U."/>
            <person name="Pilsyk S."/>
            <person name="Malc E."/>
            <person name="Mieczkowski P."/>
            <person name="Kruszewska J.S."/>
            <person name="Biernat P."/>
            <person name="Pawlowska J."/>
        </authorList>
    </citation>
    <scope>NUCLEOTIDE SEQUENCE</scope>
    <source>
        <strain evidence="2">WA0000018081</strain>
    </source>
</reference>
<name>A0A8H7VTP0_9FUNG</name>
<dbReference type="Proteomes" id="UP000613177">
    <property type="component" value="Unassembled WGS sequence"/>
</dbReference>
<keyword evidence="3" id="KW-1185">Reference proteome</keyword>